<evidence type="ECO:0000256" key="1">
    <source>
        <dbReference type="SAM" id="SignalP"/>
    </source>
</evidence>
<keyword evidence="3" id="KW-1185">Reference proteome</keyword>
<evidence type="ECO:0000313" key="3">
    <source>
        <dbReference type="Proteomes" id="UP001374579"/>
    </source>
</evidence>
<sequence length="117" mass="13070">MRCSILLFMVVCAAMMSQSEAWRRAVDSAKKHCQFVNGKVICTFGRKRQATDELSTACNDVANAQQTGFTSDDLLELFNQVDGMNDKDVKDGELDELEFDEFLVLVQALGQCFSSDK</sequence>
<feature type="chain" id="PRO_5042896685" evidence="1">
    <location>
        <begin position="22"/>
        <end position="117"/>
    </location>
</feature>
<dbReference type="Proteomes" id="UP001374579">
    <property type="component" value="Unassembled WGS sequence"/>
</dbReference>
<comment type="caution">
    <text evidence="2">The sequence shown here is derived from an EMBL/GenBank/DDBJ whole genome shotgun (WGS) entry which is preliminary data.</text>
</comment>
<feature type="signal peptide" evidence="1">
    <location>
        <begin position="1"/>
        <end position="21"/>
    </location>
</feature>
<evidence type="ECO:0000313" key="2">
    <source>
        <dbReference type="EMBL" id="KAK7093302.1"/>
    </source>
</evidence>
<dbReference type="EMBL" id="JBAMIC010000019">
    <property type="protein sequence ID" value="KAK7093302.1"/>
    <property type="molecule type" value="Genomic_DNA"/>
</dbReference>
<name>A0AAN9G3D0_9CAEN</name>
<gene>
    <name evidence="2" type="ORF">V1264_007080</name>
</gene>
<organism evidence="2 3">
    <name type="scientific">Littorina saxatilis</name>
    <dbReference type="NCBI Taxonomy" id="31220"/>
    <lineage>
        <taxon>Eukaryota</taxon>
        <taxon>Metazoa</taxon>
        <taxon>Spiralia</taxon>
        <taxon>Lophotrochozoa</taxon>
        <taxon>Mollusca</taxon>
        <taxon>Gastropoda</taxon>
        <taxon>Caenogastropoda</taxon>
        <taxon>Littorinimorpha</taxon>
        <taxon>Littorinoidea</taxon>
        <taxon>Littorinidae</taxon>
        <taxon>Littorina</taxon>
    </lineage>
</organism>
<accession>A0AAN9G3D0</accession>
<keyword evidence="1" id="KW-0732">Signal</keyword>
<dbReference type="AlphaFoldDB" id="A0AAN9G3D0"/>
<protein>
    <submittedName>
        <fullName evidence="2">Uncharacterized protein</fullName>
    </submittedName>
</protein>
<proteinExistence type="predicted"/>
<reference evidence="2 3" key="1">
    <citation type="submission" date="2024-02" db="EMBL/GenBank/DDBJ databases">
        <title>Chromosome-scale genome assembly of the rough periwinkle Littorina saxatilis.</title>
        <authorList>
            <person name="De Jode A."/>
            <person name="Faria R."/>
            <person name="Formenti G."/>
            <person name="Sims Y."/>
            <person name="Smith T.P."/>
            <person name="Tracey A."/>
            <person name="Wood J.M.D."/>
            <person name="Zagrodzka Z.B."/>
            <person name="Johannesson K."/>
            <person name="Butlin R.K."/>
            <person name="Leder E.H."/>
        </authorList>
    </citation>
    <scope>NUCLEOTIDE SEQUENCE [LARGE SCALE GENOMIC DNA]</scope>
    <source>
        <strain evidence="2">Snail1</strain>
        <tissue evidence="2">Muscle</tissue>
    </source>
</reference>